<dbReference type="GO" id="GO:0043596">
    <property type="term" value="C:nuclear replication fork"/>
    <property type="evidence" value="ECO:0007669"/>
    <property type="project" value="TreeGrafter"/>
</dbReference>
<feature type="domain" description="WDHD1 first WD40" evidence="9">
    <location>
        <begin position="14"/>
        <end position="301"/>
    </location>
</feature>
<dbReference type="PANTHER" id="PTHR19932:SF10">
    <property type="entry name" value="WD REPEAT AND HMG-BOX DNA-BINDING PROTEIN 1"/>
    <property type="match status" value="1"/>
</dbReference>
<evidence type="ECO:0000256" key="3">
    <source>
        <dbReference type="ARBA" id="ARBA00022737"/>
    </source>
</evidence>
<feature type="domain" description="WDHD1/CFT4 helical bundle" evidence="8">
    <location>
        <begin position="712"/>
        <end position="776"/>
    </location>
</feature>
<feature type="compositionally biased region" description="Low complexity" evidence="6">
    <location>
        <begin position="958"/>
        <end position="968"/>
    </location>
</feature>
<dbReference type="GO" id="GO:0000278">
    <property type="term" value="P:mitotic cell cycle"/>
    <property type="evidence" value="ECO:0007669"/>
    <property type="project" value="TreeGrafter"/>
</dbReference>
<dbReference type="InterPro" id="IPR036322">
    <property type="entry name" value="WD40_repeat_dom_sf"/>
</dbReference>
<dbReference type="PROSITE" id="PS50082">
    <property type="entry name" value="WD_REPEATS_2"/>
    <property type="match status" value="3"/>
</dbReference>
<evidence type="ECO:0000256" key="4">
    <source>
        <dbReference type="ARBA" id="ARBA00023242"/>
    </source>
</evidence>
<evidence type="ECO:0000259" key="7">
    <source>
        <dbReference type="Pfam" id="PF12341"/>
    </source>
</evidence>
<dbReference type="Gene3D" id="2.130.10.10">
    <property type="entry name" value="YVTN repeat-like/Quinoprotein amine dehydrogenase"/>
    <property type="match status" value="2"/>
</dbReference>
<dbReference type="InterPro" id="IPR022100">
    <property type="entry name" value="WDHD1/CFT4_beta-prop_2nd"/>
</dbReference>
<name>A0AAF0Y5H3_9TREE</name>
<feature type="compositionally biased region" description="Basic and acidic residues" evidence="6">
    <location>
        <begin position="805"/>
        <end position="816"/>
    </location>
</feature>
<keyword evidence="2 5" id="KW-0853">WD repeat</keyword>
<dbReference type="GO" id="GO:0006261">
    <property type="term" value="P:DNA-templated DNA replication"/>
    <property type="evidence" value="ECO:0007669"/>
    <property type="project" value="TreeGrafter"/>
</dbReference>
<dbReference type="SUPFAM" id="SSF50978">
    <property type="entry name" value="WD40 repeat-like"/>
    <property type="match status" value="1"/>
</dbReference>
<dbReference type="SMART" id="SM00320">
    <property type="entry name" value="WD40"/>
    <property type="match status" value="6"/>
</dbReference>
<dbReference type="AlphaFoldDB" id="A0AAF0Y5H3"/>
<evidence type="ECO:0000256" key="6">
    <source>
        <dbReference type="SAM" id="MobiDB-lite"/>
    </source>
</evidence>
<comment type="subcellular location">
    <subcellularLocation>
        <location evidence="1">Nucleus</location>
    </subcellularLocation>
</comment>
<dbReference type="Proteomes" id="UP000827549">
    <property type="component" value="Chromosome 3"/>
</dbReference>
<evidence type="ECO:0000256" key="1">
    <source>
        <dbReference type="ARBA" id="ARBA00004123"/>
    </source>
</evidence>
<feature type="repeat" description="WD" evidence="5">
    <location>
        <begin position="138"/>
        <end position="179"/>
    </location>
</feature>
<dbReference type="GO" id="GO:0003682">
    <property type="term" value="F:chromatin binding"/>
    <property type="evidence" value="ECO:0007669"/>
    <property type="project" value="TreeGrafter"/>
</dbReference>
<evidence type="ECO:0000256" key="2">
    <source>
        <dbReference type="ARBA" id="ARBA00022574"/>
    </source>
</evidence>
<reference evidence="10" key="1">
    <citation type="submission" date="2023-10" db="EMBL/GenBank/DDBJ databases">
        <authorList>
            <person name="Noh H."/>
        </authorList>
    </citation>
    <scope>NUCLEOTIDE SEQUENCE</scope>
    <source>
        <strain evidence="10">DUCC4014</strain>
    </source>
</reference>
<evidence type="ECO:0000313" key="11">
    <source>
        <dbReference type="Proteomes" id="UP000827549"/>
    </source>
</evidence>
<gene>
    <name evidence="10" type="primary">mcl1</name>
    <name evidence="10" type="ORF">LOC62_03G004052</name>
</gene>
<dbReference type="GO" id="GO:0006281">
    <property type="term" value="P:DNA repair"/>
    <property type="evidence" value="ECO:0007669"/>
    <property type="project" value="TreeGrafter"/>
</dbReference>
<keyword evidence="11" id="KW-1185">Reference proteome</keyword>
<evidence type="ECO:0000259" key="9">
    <source>
        <dbReference type="Pfam" id="PF24817"/>
    </source>
</evidence>
<dbReference type="Pfam" id="PF12341">
    <property type="entry name" value="Mcl1_mid"/>
    <property type="match status" value="1"/>
</dbReference>
<dbReference type="GeneID" id="87807292"/>
<dbReference type="InterPro" id="IPR015943">
    <property type="entry name" value="WD40/YVTN_repeat-like_dom_sf"/>
</dbReference>
<dbReference type="EMBL" id="CP086716">
    <property type="protein sequence ID" value="WOO80525.1"/>
    <property type="molecule type" value="Genomic_DNA"/>
</dbReference>
<accession>A0AAF0Y5H3</accession>
<feature type="repeat" description="WD" evidence="5">
    <location>
        <begin position="233"/>
        <end position="273"/>
    </location>
</feature>
<dbReference type="InterPro" id="IPR057646">
    <property type="entry name" value="WD40_WDHD1_1st"/>
</dbReference>
<sequence length="1034" mass="112620">MATADPAAISSSNCHLGGLTRVAFSPDGQTIFTGGTDSLVRIHRVAEPDSEPDFLDNHQEAVTSLAASKTHLITASVDNIARIFTYPDNEFSGYLTRSSGVPIRWVSIDPQGERVAVCSDDLLVKIVNIRDTTKFALLSDNVKPLRSAAWDPSGKYLITAGCDGKLKVYDTTSSTPVNIKIIDGMISPSDSDAETSAYVAWHPAGNFFAVPLRNNDIGIIHKEGWSKQATFSHDGHQGPVTELAWSPNGKYLASSSGTQLLVWSTEKREVVARVEHDAGAVSGIAWSPKANLLAFTTVDGSYNRWTDPIPSDLPSPYLSDAAQAKRVEKLLDDGIFGDDDDGDLEDKGEDLGDDLMEDDWIIDDDGAYAGAEDDGEAKWTAGKTEVVNVTKAQEAFVPGATSWRSKKRYLAFNMIGMVDATDQETHNVVNVEFHDKSARRGYHFSDATKYTMASLGEQGIVYAAPRDGTQPSVIHYRPYDSWASTSDWTLPLLDGEDALAVAAGGPVSGLGAVVVATSAGYIRFFTASGIQRYVWRLGEEVVTMAAGKEYVAIVHREGGTSLDGCQNLRYSLLDLDNFDLLQEGRVPLPRKTQLSWVGFTADGAPVMYDSTGLLSVLDRYRRPGQARWVPLLDAAALAKGKQEKYWPVGISETKFACIILKGIEKEPWFPPPLIQELDLKMPLLGTDNAQGKLEESVARSSVQLSLYGSDPEREVAIDRELLVAVQGACKADQLARALDLARLMNNTSSLDAAIKIAGFYHLPGLQERIGYLKEGKGRSSTKRRLSHGATRWEPAPRPPAPIHDTPSRNRDRERQFSDFAPSSRRRTFGGPNAPEPVRAETPVSTRKSFVPETPGDNDEDMDNEVDATVDDEVGVEAETDESLPTSPKKRRRSPDTFDSFVAPAKPEGPKNPFAKKPTASNPFAKPAVAKPLDSVKSTSFFDRVDTIEGTKSGKPKAAKAAALPTKASGKQTTLFGFPPSSDSQRRPAIKQRESILTETETETEPEEERVRGHGSGPLEETQVQETLEETQTDD</sequence>
<evidence type="ECO:0000256" key="5">
    <source>
        <dbReference type="PROSITE-ProRule" id="PRU00221"/>
    </source>
</evidence>
<keyword evidence="3" id="KW-0677">Repeat</keyword>
<feature type="region of interest" description="Disordered" evidence="6">
    <location>
        <begin position="773"/>
        <end position="1034"/>
    </location>
</feature>
<feature type="domain" description="WDHD1/CFT4 second beta-propeller" evidence="7">
    <location>
        <begin position="394"/>
        <end position="683"/>
    </location>
</feature>
<dbReference type="InterPro" id="IPR001680">
    <property type="entry name" value="WD40_rpt"/>
</dbReference>
<dbReference type="RefSeq" id="XP_062626557.1">
    <property type="nucleotide sequence ID" value="XM_062770573.1"/>
</dbReference>
<dbReference type="Pfam" id="PF24817">
    <property type="entry name" value="WD40_WDHD1_1st"/>
    <property type="match status" value="1"/>
</dbReference>
<dbReference type="Pfam" id="PF20946">
    <property type="entry name" value="Ctf4_C"/>
    <property type="match status" value="1"/>
</dbReference>
<evidence type="ECO:0000313" key="10">
    <source>
        <dbReference type="EMBL" id="WOO80525.1"/>
    </source>
</evidence>
<feature type="compositionally biased region" description="Acidic residues" evidence="6">
    <location>
        <begin position="855"/>
        <end position="881"/>
    </location>
</feature>
<feature type="repeat" description="WD" evidence="5">
    <location>
        <begin position="12"/>
        <end position="42"/>
    </location>
</feature>
<evidence type="ECO:0000259" key="8">
    <source>
        <dbReference type="Pfam" id="PF20946"/>
    </source>
</evidence>
<dbReference type="InterPro" id="IPR048591">
    <property type="entry name" value="WDHD1/CFT4_hel"/>
</dbReference>
<protein>
    <submittedName>
        <fullName evidence="10">Minichromosome0 loss protein 1</fullName>
    </submittedName>
</protein>
<keyword evidence="4" id="KW-0539">Nucleus</keyword>
<proteinExistence type="predicted"/>
<dbReference type="PANTHER" id="PTHR19932">
    <property type="entry name" value="WD REPEAT AND HMG-BOX DNA BINDING PROTEIN"/>
    <property type="match status" value="1"/>
</dbReference>
<organism evidence="10 11">
    <name type="scientific">Vanrija pseudolonga</name>
    <dbReference type="NCBI Taxonomy" id="143232"/>
    <lineage>
        <taxon>Eukaryota</taxon>
        <taxon>Fungi</taxon>
        <taxon>Dikarya</taxon>
        <taxon>Basidiomycota</taxon>
        <taxon>Agaricomycotina</taxon>
        <taxon>Tremellomycetes</taxon>
        <taxon>Trichosporonales</taxon>
        <taxon>Trichosporonaceae</taxon>
        <taxon>Vanrija</taxon>
    </lineage>
</organism>